<proteinExistence type="predicted"/>
<reference evidence="2 3" key="1">
    <citation type="submission" date="2014-11" db="EMBL/GenBank/DDBJ databases">
        <title>Genetic blueprint of the zoonotic pathogen Toxocara canis.</title>
        <authorList>
            <person name="Zhu X.-Q."/>
            <person name="Korhonen P.K."/>
            <person name="Cai H."/>
            <person name="Young N.D."/>
            <person name="Nejsum P."/>
            <person name="von Samson-Himmelstjerna G."/>
            <person name="Boag P.R."/>
            <person name="Tan P."/>
            <person name="Li Q."/>
            <person name="Min J."/>
            <person name="Yang Y."/>
            <person name="Wang X."/>
            <person name="Fang X."/>
            <person name="Hall R.S."/>
            <person name="Hofmann A."/>
            <person name="Sternberg P.W."/>
            <person name="Jex A.R."/>
            <person name="Gasser R.B."/>
        </authorList>
    </citation>
    <scope>NUCLEOTIDE SEQUENCE [LARGE SCALE GENOMIC DNA]</scope>
    <source>
        <strain evidence="2">PN_DK_2014</strain>
    </source>
</reference>
<sequence length="102" mass="11429">MTENLDLVLQLLKNTSYTVGLEDLSQKTTEHSAQQQNDIPSAEVEGQQQRQETIGSSAQQENEKPSAEIKEEPQSQTAAQPVTSFRLTEDEVKQCFDAVYGW</sequence>
<evidence type="ECO:0000256" key="1">
    <source>
        <dbReference type="SAM" id="MobiDB-lite"/>
    </source>
</evidence>
<gene>
    <name evidence="2" type="ORF">Tcan_17153</name>
</gene>
<keyword evidence="3" id="KW-1185">Reference proteome</keyword>
<protein>
    <submittedName>
        <fullName evidence="2">Uncharacterized protein</fullName>
    </submittedName>
</protein>
<feature type="compositionally biased region" description="Basic and acidic residues" evidence="1">
    <location>
        <begin position="61"/>
        <end position="73"/>
    </location>
</feature>
<accession>A0A0B2W057</accession>
<dbReference type="Proteomes" id="UP000031036">
    <property type="component" value="Unassembled WGS sequence"/>
</dbReference>
<dbReference type="EMBL" id="JPKZ01000443">
    <property type="protein sequence ID" value="KHN87253.1"/>
    <property type="molecule type" value="Genomic_DNA"/>
</dbReference>
<evidence type="ECO:0000313" key="3">
    <source>
        <dbReference type="Proteomes" id="UP000031036"/>
    </source>
</evidence>
<comment type="caution">
    <text evidence="2">The sequence shown here is derived from an EMBL/GenBank/DDBJ whole genome shotgun (WGS) entry which is preliminary data.</text>
</comment>
<feature type="compositionally biased region" description="Polar residues" evidence="1">
    <location>
        <begin position="46"/>
        <end position="60"/>
    </location>
</feature>
<organism evidence="2 3">
    <name type="scientific">Toxocara canis</name>
    <name type="common">Canine roundworm</name>
    <dbReference type="NCBI Taxonomy" id="6265"/>
    <lineage>
        <taxon>Eukaryota</taxon>
        <taxon>Metazoa</taxon>
        <taxon>Ecdysozoa</taxon>
        <taxon>Nematoda</taxon>
        <taxon>Chromadorea</taxon>
        <taxon>Rhabditida</taxon>
        <taxon>Spirurina</taxon>
        <taxon>Ascaridomorpha</taxon>
        <taxon>Ascaridoidea</taxon>
        <taxon>Toxocaridae</taxon>
        <taxon>Toxocara</taxon>
    </lineage>
</organism>
<dbReference type="AlphaFoldDB" id="A0A0B2W057"/>
<name>A0A0B2W057_TOXCA</name>
<feature type="region of interest" description="Disordered" evidence="1">
    <location>
        <begin position="23"/>
        <end position="86"/>
    </location>
</feature>
<evidence type="ECO:0000313" key="2">
    <source>
        <dbReference type="EMBL" id="KHN87253.1"/>
    </source>
</evidence>
<feature type="compositionally biased region" description="Polar residues" evidence="1">
    <location>
        <begin position="74"/>
        <end position="86"/>
    </location>
</feature>